<accession>A0A1K1S250</accession>
<dbReference type="Proteomes" id="UP000183788">
    <property type="component" value="Unassembled WGS sequence"/>
</dbReference>
<keyword evidence="4" id="KW-1185">Reference proteome</keyword>
<protein>
    <submittedName>
        <fullName evidence="1">Uncharacterized protein</fullName>
    </submittedName>
</protein>
<dbReference type="EMBL" id="CP140154">
    <property type="protein sequence ID" value="WQG88207.1"/>
    <property type="molecule type" value="Genomic_DNA"/>
</dbReference>
<organism evidence="1 3">
    <name type="scientific">Chitinophaga sancti</name>
    <dbReference type="NCBI Taxonomy" id="1004"/>
    <lineage>
        <taxon>Bacteria</taxon>
        <taxon>Pseudomonadati</taxon>
        <taxon>Bacteroidota</taxon>
        <taxon>Chitinophagia</taxon>
        <taxon>Chitinophagales</taxon>
        <taxon>Chitinophagaceae</taxon>
        <taxon>Chitinophaga</taxon>
    </lineage>
</organism>
<name>A0A1K1S250_9BACT</name>
<gene>
    <name evidence="1" type="ORF">SAMN05661012_04643</name>
    <name evidence="2" type="ORF">SR876_25085</name>
</gene>
<dbReference type="Proteomes" id="UP001326715">
    <property type="component" value="Chromosome"/>
</dbReference>
<dbReference type="AlphaFoldDB" id="A0A1K1S250"/>
<evidence type="ECO:0000313" key="2">
    <source>
        <dbReference type="EMBL" id="WQG88207.1"/>
    </source>
</evidence>
<dbReference type="OrthoDB" id="1442826at2"/>
<proteinExistence type="predicted"/>
<evidence type="ECO:0000313" key="1">
    <source>
        <dbReference type="EMBL" id="SFW78390.1"/>
    </source>
</evidence>
<dbReference type="RefSeq" id="WP_072363610.1">
    <property type="nucleotide sequence ID" value="NZ_CP139972.1"/>
</dbReference>
<reference evidence="2 4" key="2">
    <citation type="submission" date="2023-11" db="EMBL/GenBank/DDBJ databases">
        <title>MicrobeMod: A computational toolkit for identifying prokaryotic methylation and restriction-modification with nanopore sequencing.</title>
        <authorList>
            <person name="Crits-Christoph A."/>
            <person name="Kang S.C."/>
            <person name="Lee H."/>
            <person name="Ostrov N."/>
        </authorList>
    </citation>
    <scope>NUCLEOTIDE SEQUENCE [LARGE SCALE GENOMIC DNA]</scope>
    <source>
        <strain evidence="2 4">ATCC 23090</strain>
    </source>
</reference>
<evidence type="ECO:0000313" key="3">
    <source>
        <dbReference type="Proteomes" id="UP000183788"/>
    </source>
</evidence>
<sequence length="113" mass="13135">MRNNFVSLIDAFYAKMTRDLNISPGHIATYLALVNLWTLHSYSPTFIIKPEEIIAYAKLESFQELRDCLKYIEKAKYIKTYSTRIPTNGIGIKLISLYKIDKNSNQNNNRITK</sequence>
<dbReference type="STRING" id="1004.SAMN05661012_04643"/>
<evidence type="ECO:0000313" key="4">
    <source>
        <dbReference type="Proteomes" id="UP001326715"/>
    </source>
</evidence>
<reference evidence="1 3" key="1">
    <citation type="submission" date="2016-11" db="EMBL/GenBank/DDBJ databases">
        <authorList>
            <person name="Jaros S."/>
            <person name="Januszkiewicz K."/>
            <person name="Wedrychowicz H."/>
        </authorList>
    </citation>
    <scope>NUCLEOTIDE SEQUENCE [LARGE SCALE GENOMIC DNA]</scope>
    <source>
        <strain evidence="1 3">DSM 784</strain>
    </source>
</reference>
<dbReference type="EMBL" id="FPIZ01000016">
    <property type="protein sequence ID" value="SFW78390.1"/>
    <property type="molecule type" value="Genomic_DNA"/>
</dbReference>